<name>A0A4D9DU98_9SAUR</name>
<evidence type="ECO:0000313" key="3">
    <source>
        <dbReference type="Proteomes" id="UP000297703"/>
    </source>
</evidence>
<dbReference type="EMBL" id="QXTE01000411">
    <property type="protein sequence ID" value="TFJ98273.1"/>
    <property type="molecule type" value="Genomic_DNA"/>
</dbReference>
<feature type="compositionally biased region" description="Basic and acidic residues" evidence="1">
    <location>
        <begin position="83"/>
        <end position="93"/>
    </location>
</feature>
<sequence>MHQAPQAGNLGPPLSPQQSHRVRVKETEAAKEPVQEGAGLGPGRASPHVFIRIACSGPCHPGRAKPELQPGTAGQGGRSAARGRMEQKNGTKEKTLLCLQLTVLA</sequence>
<dbReference type="AlphaFoldDB" id="A0A4D9DU98"/>
<feature type="region of interest" description="Disordered" evidence="1">
    <location>
        <begin position="1"/>
        <end position="93"/>
    </location>
</feature>
<feature type="compositionally biased region" description="Basic and acidic residues" evidence="1">
    <location>
        <begin position="24"/>
        <end position="34"/>
    </location>
</feature>
<reference evidence="2 3" key="2">
    <citation type="submission" date="2019-04" db="EMBL/GenBank/DDBJ databases">
        <title>The genome sequence of big-headed turtle.</title>
        <authorList>
            <person name="Gong S."/>
        </authorList>
    </citation>
    <scope>NUCLEOTIDE SEQUENCE [LARGE SCALE GENOMIC DNA]</scope>
    <source>
        <strain evidence="2">DO16091913</strain>
        <tissue evidence="2">Muscle</tissue>
    </source>
</reference>
<reference evidence="2 3" key="1">
    <citation type="submission" date="2019-04" db="EMBL/GenBank/DDBJ databases">
        <title>Draft genome of the big-headed turtle Platysternon megacephalum.</title>
        <authorList>
            <person name="Gong S."/>
        </authorList>
    </citation>
    <scope>NUCLEOTIDE SEQUENCE [LARGE SCALE GENOMIC DNA]</scope>
    <source>
        <strain evidence="2">DO16091913</strain>
        <tissue evidence="2">Muscle</tissue>
    </source>
</reference>
<evidence type="ECO:0000256" key="1">
    <source>
        <dbReference type="SAM" id="MobiDB-lite"/>
    </source>
</evidence>
<comment type="caution">
    <text evidence="2">The sequence shown here is derived from an EMBL/GenBank/DDBJ whole genome shotgun (WGS) entry which is preliminary data.</text>
</comment>
<gene>
    <name evidence="2" type="ORF">DR999_PMT19818</name>
</gene>
<organism evidence="2 3">
    <name type="scientific">Platysternon megacephalum</name>
    <name type="common">big-headed turtle</name>
    <dbReference type="NCBI Taxonomy" id="55544"/>
    <lineage>
        <taxon>Eukaryota</taxon>
        <taxon>Metazoa</taxon>
        <taxon>Chordata</taxon>
        <taxon>Craniata</taxon>
        <taxon>Vertebrata</taxon>
        <taxon>Euteleostomi</taxon>
        <taxon>Archelosauria</taxon>
        <taxon>Testudinata</taxon>
        <taxon>Testudines</taxon>
        <taxon>Cryptodira</taxon>
        <taxon>Durocryptodira</taxon>
        <taxon>Testudinoidea</taxon>
        <taxon>Platysternidae</taxon>
        <taxon>Platysternon</taxon>
    </lineage>
</organism>
<keyword evidence="3" id="KW-1185">Reference proteome</keyword>
<proteinExistence type="predicted"/>
<dbReference type="Proteomes" id="UP000297703">
    <property type="component" value="Unassembled WGS sequence"/>
</dbReference>
<evidence type="ECO:0000313" key="2">
    <source>
        <dbReference type="EMBL" id="TFJ98273.1"/>
    </source>
</evidence>
<protein>
    <submittedName>
        <fullName evidence="2">Up-regulator of cell proliferation-like</fullName>
    </submittedName>
</protein>
<accession>A0A4D9DU98</accession>